<dbReference type="InterPro" id="IPR018891">
    <property type="entry name" value="AIPR_C"/>
</dbReference>
<protein>
    <recommendedName>
        <fullName evidence="1">Abortive phage infection protein C-terminal domain-containing protein</fullName>
    </recommendedName>
</protein>
<reference evidence="2 3" key="1">
    <citation type="submission" date="2019-02" db="EMBL/GenBank/DDBJ databases">
        <title>Draft genome sequences of novel Actinobacteria.</title>
        <authorList>
            <person name="Sahin N."/>
            <person name="Ay H."/>
            <person name="Saygin H."/>
        </authorList>
    </citation>
    <scope>NUCLEOTIDE SEQUENCE [LARGE SCALE GENOMIC DNA]</scope>
    <source>
        <strain evidence="2 3">JCM 30529</strain>
    </source>
</reference>
<accession>A0ABY2DPS5</accession>
<gene>
    <name evidence="2" type="ORF">E1091_01240</name>
</gene>
<evidence type="ECO:0000313" key="2">
    <source>
        <dbReference type="EMBL" id="TDC02212.1"/>
    </source>
</evidence>
<comment type="caution">
    <text evidence="2">The sequence shown here is derived from an EMBL/GenBank/DDBJ whole genome shotgun (WGS) entry which is preliminary data.</text>
</comment>
<evidence type="ECO:0000313" key="3">
    <source>
        <dbReference type="Proteomes" id="UP000295626"/>
    </source>
</evidence>
<evidence type="ECO:0000259" key="1">
    <source>
        <dbReference type="Pfam" id="PF10592"/>
    </source>
</evidence>
<proteinExistence type="predicted"/>
<dbReference type="EMBL" id="SMKE01000015">
    <property type="protein sequence ID" value="TDC02212.1"/>
    <property type="molecule type" value="Genomic_DNA"/>
</dbReference>
<dbReference type="Proteomes" id="UP000295626">
    <property type="component" value="Unassembled WGS sequence"/>
</dbReference>
<name>A0ABY2DPS5_9ACTN</name>
<keyword evidence="3" id="KW-1185">Reference proteome</keyword>
<feature type="domain" description="Abortive phage infection protein C-terminal" evidence="1">
    <location>
        <begin position="323"/>
        <end position="519"/>
    </location>
</feature>
<dbReference type="Pfam" id="PF10592">
    <property type="entry name" value="AIPR"/>
    <property type="match status" value="1"/>
</dbReference>
<organism evidence="2 3">
    <name type="scientific">Micromonospora fluostatini</name>
    <dbReference type="NCBI Taxonomy" id="1629071"/>
    <lineage>
        <taxon>Bacteria</taxon>
        <taxon>Bacillati</taxon>
        <taxon>Actinomycetota</taxon>
        <taxon>Actinomycetes</taxon>
        <taxon>Micromonosporales</taxon>
        <taxon>Micromonosporaceae</taxon>
        <taxon>Micromonospora</taxon>
    </lineage>
</organism>
<sequence length="645" mass="71467">MTAGLNLRAAVIAPGSGGVTLRVRVAPAAWEPARVVRCETVRPARAVAVKRFAYTSCVADNEQVLLDQILVQRQAERPVPVREDEAFELFAAEQALTARQLSSEEVADGVIGGSNDGAIDAIYVFIDGMLLSEDSDVLQEGFSAGRLQRGIKLELWLVQAKRETSFTETAIDKAASALARLLDLSEDEEDLLKLYSPGTVSRTGFFRKALRVLATRHPQVEIHFVYATRGRATGSNSINTKVAIKARDLEAQLAGVISGAKGYVEFLGAAELWRRANTVPSYTTELTYQENATSGNSHVALVKLRDYMTFLTDEDGRLRRHIFDWNVRDYQGDVEVNREIRGSLEDPEGPEFWWLNNGVTIVCSKATAVGKTYSLDDVQVVNGLQSSHTIFNFLRTAPTDHPAFDRSVLVRILVTGDDLATRDLVIRATNRQTSVPAASLRATDDIQRDIEAYFLGHDWYYDRRKNFYRNSGRSAERIVSISLLAQAVMAMGLSRPDNSRARPSSLLKRDEEYRRIFSKEIPVEIYLWVARAQKEIDAFLASEAALVGVPTRNNYRFHLAMVATAKLVGQPVRSPKQLSRLASAGTPLVDADLTAALAFLREEFAAYEQRTGNSPDKIAKGPDFVEHLLGNSLDKIAKGPDFVEQ</sequence>